<dbReference type="InterPro" id="IPR016197">
    <property type="entry name" value="Chromo-like_dom_sf"/>
</dbReference>
<feature type="non-terminal residue" evidence="4">
    <location>
        <position position="1"/>
    </location>
</feature>
<reference evidence="4 5" key="1">
    <citation type="journal article" date="2014" name="Am. J. Bot.">
        <title>Genome assembly and annotation for red clover (Trifolium pratense; Fabaceae).</title>
        <authorList>
            <person name="Istvanek J."/>
            <person name="Jaros M."/>
            <person name="Krenek A."/>
            <person name="Repkova J."/>
        </authorList>
    </citation>
    <scope>NUCLEOTIDE SEQUENCE [LARGE SCALE GENOMIC DNA]</scope>
    <source>
        <strain evidence="5">cv. Tatra</strain>
        <tissue evidence="4">Young leaves</tissue>
    </source>
</reference>
<evidence type="ECO:0000313" key="4">
    <source>
        <dbReference type="EMBL" id="PNX55612.1"/>
    </source>
</evidence>
<dbReference type="InterPro" id="IPR056924">
    <property type="entry name" value="SH3_Tf2-1"/>
</dbReference>
<dbReference type="Proteomes" id="UP000236291">
    <property type="component" value="Unassembled WGS sequence"/>
</dbReference>
<proteinExistence type="predicted"/>
<feature type="domain" description="Tf2-1-like SH3-like" evidence="3">
    <location>
        <begin position="77"/>
        <end position="141"/>
    </location>
</feature>
<dbReference type="ExpressionAtlas" id="A0A2K3JNJ9">
    <property type="expression patterns" value="baseline"/>
</dbReference>
<comment type="caution">
    <text evidence="4">The sequence shown here is derived from an EMBL/GenBank/DDBJ whole genome shotgun (WGS) entry which is preliminary data.</text>
</comment>
<dbReference type="Gene3D" id="2.40.50.40">
    <property type="match status" value="1"/>
</dbReference>
<sequence>TAVHTSTGLSPYQVVYGRAPPALADYIPGSSKLQAVDAMLNDREAILELLKSKLLKAQKLMKEYADQRRIPHQFQVGDLVFVKLRPYRQNSVVGRRIHKLSKKYYGPFKLIRAVGDVAFELELPKNSKIHPVFHVSQLKPCFGEVEVSLDLPSDTIDNQPCIKPMVILDWRKNEDDDQLEVLIQWEGLMPEDTTWENYQELQNTFPAFDLEDMVGPEEEGDVMDQKELGSDWDAAEEKGESTPPSRPNRRRNRPKWLNGCVVASLKKGSRKK</sequence>
<dbReference type="Pfam" id="PF24626">
    <property type="entry name" value="SH3_Tf2-1"/>
    <property type="match status" value="1"/>
</dbReference>
<feature type="region of interest" description="Disordered" evidence="1">
    <location>
        <begin position="217"/>
        <end position="255"/>
    </location>
</feature>
<dbReference type="Pfam" id="PF00385">
    <property type="entry name" value="Chromo"/>
    <property type="match status" value="1"/>
</dbReference>
<dbReference type="AlphaFoldDB" id="A0A2K3JNJ9"/>
<feature type="compositionally biased region" description="Basic and acidic residues" evidence="1">
    <location>
        <begin position="223"/>
        <end position="240"/>
    </location>
</feature>
<accession>A0A2K3JNJ9</accession>
<dbReference type="EMBL" id="ASHM01072179">
    <property type="protein sequence ID" value="PNX55612.1"/>
    <property type="molecule type" value="Genomic_DNA"/>
</dbReference>
<evidence type="ECO:0000259" key="3">
    <source>
        <dbReference type="Pfam" id="PF24626"/>
    </source>
</evidence>
<dbReference type="PANTHER" id="PTHR46148:SF52">
    <property type="entry name" value="OS04G0603800 PROTEIN"/>
    <property type="match status" value="1"/>
</dbReference>
<evidence type="ECO:0000313" key="5">
    <source>
        <dbReference type="Proteomes" id="UP000236291"/>
    </source>
</evidence>
<feature type="domain" description="Chromo" evidence="2">
    <location>
        <begin position="167"/>
        <end position="207"/>
    </location>
</feature>
<organism evidence="4 5">
    <name type="scientific">Trifolium pratense</name>
    <name type="common">Red clover</name>
    <dbReference type="NCBI Taxonomy" id="57577"/>
    <lineage>
        <taxon>Eukaryota</taxon>
        <taxon>Viridiplantae</taxon>
        <taxon>Streptophyta</taxon>
        <taxon>Embryophyta</taxon>
        <taxon>Tracheophyta</taxon>
        <taxon>Spermatophyta</taxon>
        <taxon>Magnoliopsida</taxon>
        <taxon>eudicotyledons</taxon>
        <taxon>Gunneridae</taxon>
        <taxon>Pentapetalae</taxon>
        <taxon>rosids</taxon>
        <taxon>fabids</taxon>
        <taxon>Fabales</taxon>
        <taxon>Fabaceae</taxon>
        <taxon>Papilionoideae</taxon>
        <taxon>50 kb inversion clade</taxon>
        <taxon>NPAAA clade</taxon>
        <taxon>Hologalegina</taxon>
        <taxon>IRL clade</taxon>
        <taxon>Trifolieae</taxon>
        <taxon>Trifolium</taxon>
    </lineage>
</organism>
<name>A0A2K3JNJ9_TRIPR</name>
<dbReference type="STRING" id="57577.A0A2K3JNJ9"/>
<evidence type="ECO:0000259" key="2">
    <source>
        <dbReference type="Pfam" id="PF00385"/>
    </source>
</evidence>
<dbReference type="SUPFAM" id="SSF54160">
    <property type="entry name" value="Chromo domain-like"/>
    <property type="match status" value="1"/>
</dbReference>
<gene>
    <name evidence="4" type="ORF">L195_g049242</name>
</gene>
<evidence type="ECO:0000256" key="1">
    <source>
        <dbReference type="SAM" id="MobiDB-lite"/>
    </source>
</evidence>
<reference evidence="4 5" key="2">
    <citation type="journal article" date="2017" name="Front. Plant Sci.">
        <title>Gene Classification and Mining of Molecular Markers Useful in Red Clover (Trifolium pratense) Breeding.</title>
        <authorList>
            <person name="Istvanek J."/>
            <person name="Dluhosova J."/>
            <person name="Dluhos P."/>
            <person name="Patkova L."/>
            <person name="Nedelnik J."/>
            <person name="Repkova J."/>
        </authorList>
    </citation>
    <scope>NUCLEOTIDE SEQUENCE [LARGE SCALE GENOMIC DNA]</scope>
    <source>
        <strain evidence="5">cv. Tatra</strain>
        <tissue evidence="4">Young leaves</tissue>
    </source>
</reference>
<dbReference type="InterPro" id="IPR023780">
    <property type="entry name" value="Chromo_domain"/>
</dbReference>
<protein>
    <submittedName>
        <fullName evidence="4">Uncharacterized protein</fullName>
    </submittedName>
</protein>
<dbReference type="PANTHER" id="PTHR46148">
    <property type="entry name" value="CHROMO DOMAIN-CONTAINING PROTEIN"/>
    <property type="match status" value="1"/>
</dbReference>